<dbReference type="EMBL" id="PVWK01000097">
    <property type="protein sequence ID" value="PSB27138.1"/>
    <property type="molecule type" value="Genomic_DNA"/>
</dbReference>
<dbReference type="Proteomes" id="UP000239576">
    <property type="component" value="Unassembled WGS sequence"/>
</dbReference>
<protein>
    <submittedName>
        <fullName evidence="1">Uncharacterized protein</fullName>
    </submittedName>
</protein>
<gene>
    <name evidence="1" type="ORF">C7B82_16775</name>
</gene>
<proteinExistence type="predicted"/>
<sequence>MSPSTLRQLWFIVETSQSQTLLNLDDNGLVQWLLKQLKAQQLLDHDETTAFSHYIASRVPLIRDLANSRTMIFK</sequence>
<dbReference type="OrthoDB" id="426600at2"/>
<reference evidence="2" key="1">
    <citation type="submission" date="2018-02" db="EMBL/GenBank/DDBJ databases">
        <authorList>
            <person name="Moore K."/>
            <person name="Momper L."/>
        </authorList>
    </citation>
    <scope>NUCLEOTIDE SEQUENCE [LARGE SCALE GENOMIC DNA]</scope>
    <source>
        <strain evidence="2">ULC18</strain>
    </source>
</reference>
<evidence type="ECO:0000313" key="1">
    <source>
        <dbReference type="EMBL" id="PSB27138.1"/>
    </source>
</evidence>
<dbReference type="AlphaFoldDB" id="A0A2T1E329"/>
<name>A0A2T1E329_9CYAN</name>
<evidence type="ECO:0000313" key="2">
    <source>
        <dbReference type="Proteomes" id="UP000239576"/>
    </source>
</evidence>
<organism evidence="1 2">
    <name type="scientific">Stenomitos frigidus ULC18</name>
    <dbReference type="NCBI Taxonomy" id="2107698"/>
    <lineage>
        <taxon>Bacteria</taxon>
        <taxon>Bacillati</taxon>
        <taxon>Cyanobacteriota</taxon>
        <taxon>Cyanophyceae</taxon>
        <taxon>Leptolyngbyales</taxon>
        <taxon>Leptolyngbyaceae</taxon>
        <taxon>Stenomitos</taxon>
    </lineage>
</organism>
<keyword evidence="2" id="KW-1185">Reference proteome</keyword>
<comment type="caution">
    <text evidence="1">The sequence shown here is derived from an EMBL/GenBank/DDBJ whole genome shotgun (WGS) entry which is preliminary data.</text>
</comment>
<reference evidence="1 2" key="2">
    <citation type="submission" date="2018-03" db="EMBL/GenBank/DDBJ databases">
        <title>The ancient ancestry and fast evolution of plastids.</title>
        <authorList>
            <person name="Moore K.R."/>
            <person name="Magnabosco C."/>
            <person name="Momper L."/>
            <person name="Gold D.A."/>
            <person name="Bosak T."/>
            <person name="Fournier G.P."/>
        </authorList>
    </citation>
    <scope>NUCLEOTIDE SEQUENCE [LARGE SCALE GENOMIC DNA]</scope>
    <source>
        <strain evidence="1 2">ULC18</strain>
    </source>
</reference>
<accession>A0A2T1E329</accession>